<dbReference type="Proteomes" id="UP001500729">
    <property type="component" value="Unassembled WGS sequence"/>
</dbReference>
<evidence type="ECO:0000256" key="5">
    <source>
        <dbReference type="ARBA" id="ARBA00023136"/>
    </source>
</evidence>
<dbReference type="InterPro" id="IPR025937">
    <property type="entry name" value="PDGLE_dom"/>
</dbReference>
<evidence type="ECO:0000259" key="7">
    <source>
        <dbReference type="Pfam" id="PF13190"/>
    </source>
</evidence>
<dbReference type="Pfam" id="PF13190">
    <property type="entry name" value="PDGLE"/>
    <property type="match status" value="1"/>
</dbReference>
<comment type="subcellular location">
    <subcellularLocation>
        <location evidence="1">Cell membrane</location>
    </subcellularLocation>
</comment>
<proteinExistence type="predicted"/>
<keyword evidence="9" id="KW-1185">Reference proteome</keyword>
<sequence>MTVVARKRGAGFLLGFGLVALLMAAVLSYFADSDPDGLDAVTQQGCTVVETEQGERLDGHCIAQNGTDHPLADGPLADYTVGGDDRLTGVAGAIGVVATLGAAGALFWGLRRRGTSGRGDAGDTPGED</sequence>
<reference evidence="9" key="1">
    <citation type="journal article" date="2019" name="Int. J. Syst. Evol. Microbiol.">
        <title>The Global Catalogue of Microorganisms (GCM) 10K type strain sequencing project: providing services to taxonomists for standard genome sequencing and annotation.</title>
        <authorList>
            <consortium name="The Broad Institute Genomics Platform"/>
            <consortium name="The Broad Institute Genome Sequencing Center for Infectious Disease"/>
            <person name="Wu L."/>
            <person name="Ma J."/>
        </authorList>
    </citation>
    <scope>NUCLEOTIDE SEQUENCE [LARGE SCALE GENOMIC DNA]</scope>
    <source>
        <strain evidence="9">JCM 10303</strain>
    </source>
</reference>
<feature type="transmembrane region" description="Helical" evidence="6">
    <location>
        <begin position="90"/>
        <end position="110"/>
    </location>
</feature>
<evidence type="ECO:0000256" key="6">
    <source>
        <dbReference type="SAM" id="Phobius"/>
    </source>
</evidence>
<accession>A0ABP3MDB8</accession>
<evidence type="ECO:0000256" key="3">
    <source>
        <dbReference type="ARBA" id="ARBA00022692"/>
    </source>
</evidence>
<dbReference type="RefSeq" id="WP_011874171.1">
    <property type="nucleotide sequence ID" value="NZ_BAAAGS010000006.1"/>
</dbReference>
<evidence type="ECO:0000256" key="4">
    <source>
        <dbReference type="ARBA" id="ARBA00022989"/>
    </source>
</evidence>
<keyword evidence="2" id="KW-1003">Cell membrane</keyword>
<feature type="transmembrane region" description="Helical" evidence="6">
    <location>
        <begin position="12"/>
        <end position="31"/>
    </location>
</feature>
<organism evidence="8 9">
    <name type="scientific">Saccharopolyspora erythraea</name>
    <name type="common">Streptomyces erythraeus</name>
    <dbReference type="NCBI Taxonomy" id="1836"/>
    <lineage>
        <taxon>Bacteria</taxon>
        <taxon>Bacillati</taxon>
        <taxon>Actinomycetota</taxon>
        <taxon>Actinomycetes</taxon>
        <taxon>Pseudonocardiales</taxon>
        <taxon>Pseudonocardiaceae</taxon>
        <taxon>Saccharopolyspora</taxon>
    </lineage>
</organism>
<feature type="domain" description="PDGLE" evidence="7">
    <location>
        <begin position="12"/>
        <end position="112"/>
    </location>
</feature>
<evidence type="ECO:0000256" key="1">
    <source>
        <dbReference type="ARBA" id="ARBA00004236"/>
    </source>
</evidence>
<name>A0ABP3MDB8_SACER</name>
<evidence type="ECO:0000256" key="2">
    <source>
        <dbReference type="ARBA" id="ARBA00022475"/>
    </source>
</evidence>
<keyword evidence="5 6" id="KW-0472">Membrane</keyword>
<keyword evidence="3 6" id="KW-0812">Transmembrane</keyword>
<gene>
    <name evidence="8" type="ORF">GCM10009533_14340</name>
</gene>
<dbReference type="EMBL" id="BAAAGS010000006">
    <property type="protein sequence ID" value="GAA0516399.1"/>
    <property type="molecule type" value="Genomic_DNA"/>
</dbReference>
<evidence type="ECO:0000313" key="8">
    <source>
        <dbReference type="EMBL" id="GAA0516399.1"/>
    </source>
</evidence>
<comment type="caution">
    <text evidence="8">The sequence shown here is derived from an EMBL/GenBank/DDBJ whole genome shotgun (WGS) entry which is preliminary data.</text>
</comment>
<keyword evidence="4 6" id="KW-1133">Transmembrane helix</keyword>
<protein>
    <recommendedName>
        <fullName evidence="7">PDGLE domain-containing protein</fullName>
    </recommendedName>
</protein>
<evidence type="ECO:0000313" key="9">
    <source>
        <dbReference type="Proteomes" id="UP001500729"/>
    </source>
</evidence>